<reference evidence="1 2" key="1">
    <citation type="submission" date="2020-08" db="EMBL/GenBank/DDBJ databases">
        <title>Genomic Encyclopedia of Type Strains, Phase III (KMG-III): the genomes of soil and plant-associated and newly described type strains.</title>
        <authorList>
            <person name="Whitman W."/>
        </authorList>
    </citation>
    <scope>NUCLEOTIDE SEQUENCE [LARGE SCALE GENOMIC DNA]</scope>
    <source>
        <strain evidence="1 2">CECT 8897</strain>
    </source>
</reference>
<dbReference type="RefSeq" id="WP_229426348.1">
    <property type="nucleotide sequence ID" value="NZ_JACHXD010000016.1"/>
</dbReference>
<sequence length="92" mass="10275">MNELVQTPQKTFRLRVEAHTATDSLESALAIIRRGGIELRGVRMEAGLHGMEVQLRVAAEEEEALTLCRMRLCNVIGILKIRETPRPAPALQ</sequence>
<name>A0A7W5BE29_9BURK</name>
<evidence type="ECO:0000313" key="1">
    <source>
        <dbReference type="EMBL" id="MBB3121442.1"/>
    </source>
</evidence>
<organism evidence="1 2">
    <name type="scientific">Pseudoduganella violacea</name>
    <dbReference type="NCBI Taxonomy" id="1715466"/>
    <lineage>
        <taxon>Bacteria</taxon>
        <taxon>Pseudomonadati</taxon>
        <taxon>Pseudomonadota</taxon>
        <taxon>Betaproteobacteria</taxon>
        <taxon>Burkholderiales</taxon>
        <taxon>Oxalobacteraceae</taxon>
        <taxon>Telluria group</taxon>
        <taxon>Pseudoduganella</taxon>
    </lineage>
</organism>
<keyword evidence="2" id="KW-1185">Reference proteome</keyword>
<gene>
    <name evidence="1" type="ORF">FHS03_004520</name>
</gene>
<dbReference type="AlphaFoldDB" id="A0A7W5BE29"/>
<evidence type="ECO:0000313" key="2">
    <source>
        <dbReference type="Proteomes" id="UP000541535"/>
    </source>
</evidence>
<dbReference type="Proteomes" id="UP000541535">
    <property type="component" value="Unassembled WGS sequence"/>
</dbReference>
<proteinExistence type="predicted"/>
<protein>
    <submittedName>
        <fullName evidence="1">Acetolactate synthase regulatory subunit</fullName>
    </submittedName>
</protein>
<comment type="caution">
    <text evidence="1">The sequence shown here is derived from an EMBL/GenBank/DDBJ whole genome shotgun (WGS) entry which is preliminary data.</text>
</comment>
<dbReference type="EMBL" id="JACHXD010000016">
    <property type="protein sequence ID" value="MBB3121442.1"/>
    <property type="molecule type" value="Genomic_DNA"/>
</dbReference>
<accession>A0A7W5BE29</accession>